<feature type="repeat" description="ANK" evidence="1">
    <location>
        <begin position="607"/>
        <end position="639"/>
    </location>
</feature>
<evidence type="ECO:0000256" key="2">
    <source>
        <dbReference type="SAM" id="Phobius"/>
    </source>
</evidence>
<dbReference type="InterPro" id="IPR029063">
    <property type="entry name" value="SAM-dependent_MTases_sf"/>
</dbReference>
<keyword evidence="2" id="KW-0472">Membrane</keyword>
<dbReference type="EMBL" id="CAXAMM010005825">
    <property type="protein sequence ID" value="CAK9008770.1"/>
    <property type="molecule type" value="Genomic_DNA"/>
</dbReference>
<dbReference type="SUPFAM" id="SSF53335">
    <property type="entry name" value="S-adenosyl-L-methionine-dependent methyltransferases"/>
    <property type="match status" value="1"/>
</dbReference>
<dbReference type="Gene3D" id="1.25.40.20">
    <property type="entry name" value="Ankyrin repeat-containing domain"/>
    <property type="match status" value="2"/>
</dbReference>
<dbReference type="InterPro" id="IPR002110">
    <property type="entry name" value="Ankyrin_rpt"/>
</dbReference>
<dbReference type="PROSITE" id="PS50088">
    <property type="entry name" value="ANK_REPEAT"/>
    <property type="match status" value="2"/>
</dbReference>
<protein>
    <submittedName>
        <fullName evidence="4">Ankyrin repeat domain-containing protein 17 (Ankyrin repeat domain-containing protein FOE) (Gene trap ankyrin repeat protein)</fullName>
    </submittedName>
</protein>
<reference evidence="4 5" key="1">
    <citation type="submission" date="2024-02" db="EMBL/GenBank/DDBJ databases">
        <authorList>
            <person name="Chen Y."/>
            <person name="Shah S."/>
            <person name="Dougan E. K."/>
            <person name="Thang M."/>
            <person name="Chan C."/>
        </authorList>
    </citation>
    <scope>NUCLEOTIDE SEQUENCE [LARGE SCALE GENOMIC DNA]</scope>
</reference>
<dbReference type="PANTHER" id="PTHR46224">
    <property type="entry name" value="ANKYRIN REPEAT FAMILY PROTEIN"/>
    <property type="match status" value="1"/>
</dbReference>
<keyword evidence="3" id="KW-0732">Signal</keyword>
<evidence type="ECO:0000256" key="3">
    <source>
        <dbReference type="SAM" id="SignalP"/>
    </source>
</evidence>
<feature type="transmembrane region" description="Helical" evidence="2">
    <location>
        <begin position="69"/>
        <end position="89"/>
    </location>
</feature>
<keyword evidence="1" id="KW-0040">ANK repeat</keyword>
<dbReference type="InterPro" id="IPR036770">
    <property type="entry name" value="Ankyrin_rpt-contain_sf"/>
</dbReference>
<dbReference type="CDD" id="cd02440">
    <property type="entry name" value="AdoMet_MTases"/>
    <property type="match status" value="1"/>
</dbReference>
<evidence type="ECO:0000256" key="1">
    <source>
        <dbReference type="PROSITE-ProRule" id="PRU00023"/>
    </source>
</evidence>
<evidence type="ECO:0000313" key="5">
    <source>
        <dbReference type="Proteomes" id="UP001642464"/>
    </source>
</evidence>
<proteinExistence type="predicted"/>
<dbReference type="InterPro" id="IPR051616">
    <property type="entry name" value="Cul2-RING_E3_ligase_SR"/>
</dbReference>
<feature type="chain" id="PRO_5047199864" evidence="3">
    <location>
        <begin position="23"/>
        <end position="1032"/>
    </location>
</feature>
<name>A0ABP0J338_9DINO</name>
<dbReference type="Proteomes" id="UP001642464">
    <property type="component" value="Unassembled WGS sequence"/>
</dbReference>
<accession>A0ABP0J338</accession>
<feature type="transmembrane region" description="Helical" evidence="2">
    <location>
        <begin position="43"/>
        <end position="62"/>
    </location>
</feature>
<keyword evidence="2" id="KW-1133">Transmembrane helix</keyword>
<feature type="repeat" description="ANK" evidence="1">
    <location>
        <begin position="437"/>
        <end position="471"/>
    </location>
</feature>
<keyword evidence="5" id="KW-1185">Reference proteome</keyword>
<feature type="signal peptide" evidence="3">
    <location>
        <begin position="1"/>
        <end position="22"/>
    </location>
</feature>
<dbReference type="SMART" id="SM00248">
    <property type="entry name" value="ANK"/>
    <property type="match status" value="4"/>
</dbReference>
<dbReference type="PANTHER" id="PTHR46224:SF64">
    <property type="entry name" value="IQ MOTIF AND ANKYRIN REPEAT DOMAIN-CONTAINING PROTEIN 1"/>
    <property type="match status" value="1"/>
</dbReference>
<dbReference type="Gene3D" id="3.40.50.150">
    <property type="entry name" value="Vaccinia Virus protein VP39"/>
    <property type="match status" value="1"/>
</dbReference>
<dbReference type="SUPFAM" id="SSF48403">
    <property type="entry name" value="Ankyrin repeat"/>
    <property type="match status" value="1"/>
</dbReference>
<dbReference type="NCBIfam" id="NF037959">
    <property type="entry name" value="MFS_SpdSyn"/>
    <property type="match status" value="1"/>
</dbReference>
<sequence>MARSSKLITLAVALTFASLALQSLTFLGVPSRAGSATTVSPAHLATAAAVPVLLTPTAALAADGGMPSVVLGVGILCMLAAFSAVSSVISATDFVKMELPLPSHEHVRKQGLLHRRKRSFYCIFISHQWVSSEHPDPEGKQLAVLQECLTKICDGSIEVMNDAASQLFGDIKRLSPQQQARLQEAYIWLDWISIPQIRERSTSHGSTRTDSPMHSISFRTSLRSFRFRTTSTTTMTEQEKYILSIPSFVQACQVFVALVPPVPHWDTDQLCNYSSWFTRGWCRTELWCKMMLGNQDMPILVISGGDKADFARPVNWVDCLPHEGDFSYDGDLSLVTSIFEQALAYKLLWLQMEGNWDLYRYFLARRESLIGQALEKRALGEFLEDFHFDVDAKTTTMSPLLCACLSGDLQLVKTLLQQEGLNLHTPLKSMMQVGIAEGLTALHVLLMHGWRCPGVLEVVLEAKADVNLVSKGIPVLAYCRSSEDVELLVKHQADVNKAAPPLGVPVLALATGENCKPEVIDSLLEARADPNGRSGGIGATQPLALLSMNAASNPHAMEVAKMLVLAKSDINQVCRASGLFYGLELLNRTYLRFARPRSNLMLLTAEWSTTPLGFACMFGNRQLVELLLKARGDLHRRNARGHTPLQLAKSQEVIDAIEDYIQDEEALLWHVHSSDPVVVENVGNYHLHAGLSLALLGRPDLDAPSDGHVRLLEAKTDLNGHVVATLQNQELGLKILTLDRCIIGAQYLQEEFQDQAAFTGFALQEAVVFVNRSLRRVLQLGLGAASVPNFLRSRRIQVDVVEVSETVIDMAEKHFGFSSCRRGNTKACQQRFGRTVQGDGREFLFGRDRRYDLVISDVFVGSNPGHLHSLEVFQRIQQQWLWPSGVLMVNFVGFHSGHRSHISRKLARTLRHVFATTRCFRDEDPAEHLDAAANLVCLASDQAFHFNVPTTGDFSNPAPFSSVWVMKHFQQWQVLPAEDGNESIFQDSQNELLEMDSQAEIQAHFWSHAQTLIPSHVWTALGLLCCSESRKN</sequence>
<keyword evidence="2" id="KW-0812">Transmembrane</keyword>
<organism evidence="4 5">
    <name type="scientific">Durusdinium trenchii</name>
    <dbReference type="NCBI Taxonomy" id="1381693"/>
    <lineage>
        <taxon>Eukaryota</taxon>
        <taxon>Sar</taxon>
        <taxon>Alveolata</taxon>
        <taxon>Dinophyceae</taxon>
        <taxon>Suessiales</taxon>
        <taxon>Symbiodiniaceae</taxon>
        <taxon>Durusdinium</taxon>
    </lineage>
</organism>
<comment type="caution">
    <text evidence="4">The sequence shown here is derived from an EMBL/GenBank/DDBJ whole genome shotgun (WGS) entry which is preliminary data.</text>
</comment>
<evidence type="ECO:0000313" key="4">
    <source>
        <dbReference type="EMBL" id="CAK9008770.1"/>
    </source>
</evidence>
<gene>
    <name evidence="4" type="ORF">SCF082_LOCUS10008</name>
</gene>